<dbReference type="PANTHER" id="PTHR37834:SF2">
    <property type="entry name" value="ESTERASE, SGNH HYDROLASE-TYPE"/>
    <property type="match status" value="1"/>
</dbReference>
<gene>
    <name evidence="3" type="ORF">I5M19_17335</name>
</gene>
<dbReference type="Gene3D" id="3.40.50.1110">
    <property type="entry name" value="SGNH hydrolase"/>
    <property type="match status" value="1"/>
</dbReference>
<reference evidence="3" key="1">
    <citation type="submission" date="2020-12" db="EMBL/GenBank/DDBJ databases">
        <title>Bacterial novel species Mucilaginibacter sp. SD-g isolated from soil.</title>
        <authorList>
            <person name="Jung H.-Y."/>
        </authorList>
    </citation>
    <scope>NUCLEOTIDE SEQUENCE</scope>
    <source>
        <strain evidence="3">SD-g</strain>
    </source>
</reference>
<dbReference type="Pfam" id="PF17996">
    <property type="entry name" value="CE2_N"/>
    <property type="match status" value="1"/>
</dbReference>
<dbReference type="InterPro" id="IPR037461">
    <property type="entry name" value="CtCE2-like_dom"/>
</dbReference>
<feature type="domain" description="Carbohydrate esterase 2 N-terminal" evidence="2">
    <location>
        <begin position="35"/>
        <end position="141"/>
    </location>
</feature>
<evidence type="ECO:0000259" key="2">
    <source>
        <dbReference type="Pfam" id="PF17996"/>
    </source>
</evidence>
<dbReference type="GO" id="GO:0052689">
    <property type="term" value="F:carboxylic ester hydrolase activity"/>
    <property type="evidence" value="ECO:0007669"/>
    <property type="project" value="InterPro"/>
</dbReference>
<dbReference type="SUPFAM" id="SSF52266">
    <property type="entry name" value="SGNH hydrolase"/>
    <property type="match status" value="1"/>
</dbReference>
<feature type="domain" description="SGNH hydrolase-type esterase" evidence="1">
    <location>
        <begin position="149"/>
        <end position="313"/>
    </location>
</feature>
<dbReference type="InterPro" id="IPR036514">
    <property type="entry name" value="SGNH_hydro_sf"/>
</dbReference>
<dbReference type="PANTHER" id="PTHR37834">
    <property type="entry name" value="GDSL-LIKE LIPASE/ACYLHYDROLASE DOMAIN PROTEIN (AFU_ORTHOLOGUE AFUA_2G00620)"/>
    <property type="match status" value="1"/>
</dbReference>
<comment type="caution">
    <text evidence="3">The sequence shown here is derived from an EMBL/GenBank/DDBJ whole genome shotgun (WGS) entry which is preliminary data.</text>
</comment>
<evidence type="ECO:0000313" key="3">
    <source>
        <dbReference type="EMBL" id="MBK0381091.1"/>
    </source>
</evidence>
<dbReference type="Pfam" id="PF13472">
    <property type="entry name" value="Lipase_GDSL_2"/>
    <property type="match status" value="1"/>
</dbReference>
<dbReference type="AlphaFoldDB" id="A0A934PX54"/>
<accession>A0A934PX54</accession>
<dbReference type="Proteomes" id="UP000613193">
    <property type="component" value="Unassembled WGS sequence"/>
</dbReference>
<name>A0A934PX54_9SPHI</name>
<dbReference type="CDD" id="cd01831">
    <property type="entry name" value="Endoglucanase_E_like"/>
    <property type="match status" value="1"/>
</dbReference>
<sequence>MMKKLHVIGFVWLIFIAFVSNAQTIIDFKNPNIHYMGRIPMDGEAARLTWTATSVVMNFNGTGAKAVLKDLTGFDYIMVVLDNQLIKRIQPGLTKAEYTLATGLKPGKHKVELFKSTEYDMGTILFYNFELEGNGKILPPPFYKHRIEFYGNSITCGYAVEDTTGQDRGTYEFENGFKSYANLTARHFNADYRSISKSGIGITISWFPYVMPDIYDHTVAMEPAKWDFSKYTPDIVVVNLFQNDSWLVEMPENAQFKAQFGSTKPTPEFITNAYSKFISGIRSKYPHAKIICALGNMDATKKGSAWPGYIKEAVTRLHDKNIYTCFFPYKNTPGHPNPQEQKAMANNLISFIHTTFNW</sequence>
<organism evidence="3 4">
    <name type="scientific">Mucilaginibacter segetis</name>
    <dbReference type="NCBI Taxonomy" id="2793071"/>
    <lineage>
        <taxon>Bacteria</taxon>
        <taxon>Pseudomonadati</taxon>
        <taxon>Bacteroidota</taxon>
        <taxon>Sphingobacteriia</taxon>
        <taxon>Sphingobacteriales</taxon>
        <taxon>Sphingobacteriaceae</taxon>
        <taxon>Mucilaginibacter</taxon>
    </lineage>
</organism>
<evidence type="ECO:0000313" key="4">
    <source>
        <dbReference type="Proteomes" id="UP000613193"/>
    </source>
</evidence>
<evidence type="ECO:0000259" key="1">
    <source>
        <dbReference type="Pfam" id="PF13472"/>
    </source>
</evidence>
<proteinExistence type="predicted"/>
<keyword evidence="4" id="KW-1185">Reference proteome</keyword>
<dbReference type="InterPro" id="IPR040794">
    <property type="entry name" value="CE2_N"/>
</dbReference>
<protein>
    <submittedName>
        <fullName evidence="3">Electron transporter RnfD</fullName>
    </submittedName>
</protein>
<dbReference type="InterPro" id="IPR052762">
    <property type="entry name" value="PCW_deacetylase/CE"/>
</dbReference>
<dbReference type="EMBL" id="JAEHFW010000003">
    <property type="protein sequence ID" value="MBK0381091.1"/>
    <property type="molecule type" value="Genomic_DNA"/>
</dbReference>
<dbReference type="InterPro" id="IPR013830">
    <property type="entry name" value="SGNH_hydro"/>
</dbReference>
<dbReference type="Gene3D" id="2.60.120.260">
    <property type="entry name" value="Galactose-binding domain-like"/>
    <property type="match status" value="1"/>
</dbReference>
<dbReference type="RefSeq" id="WP_200067614.1">
    <property type="nucleotide sequence ID" value="NZ_JAEHFW010000003.1"/>
</dbReference>